<dbReference type="Pfam" id="PF01966">
    <property type="entry name" value="HD"/>
    <property type="match status" value="1"/>
</dbReference>
<evidence type="ECO:0000313" key="3">
    <source>
        <dbReference type="Proteomes" id="UP000305282"/>
    </source>
</evidence>
<sequence length="212" mass="22888">MISAQGPAGEDTDVTIDVDARELHRRHAPSPSAFTLVHTHCRIVWDIPAGLLVAGAAPQADAGLVRTGALLHDIGVYRLYDDAGQLDHAQYLRHGVLGHELLAADGLPETVCRFASCHTGVGLTRDDITRGDLPLPPGDYVARTVEERLVMYADKFHSKSHPPSFVTADAYRGYVRRFGADKAARFDELTAEFGVPDLATLAARHGMTVRGG</sequence>
<protein>
    <submittedName>
        <fullName evidence="2">HD domain-containing protein</fullName>
    </submittedName>
</protein>
<dbReference type="SUPFAM" id="SSF109604">
    <property type="entry name" value="HD-domain/PDEase-like"/>
    <property type="match status" value="1"/>
</dbReference>
<dbReference type="NCBIfam" id="TIGR00277">
    <property type="entry name" value="HDIG"/>
    <property type="match status" value="1"/>
</dbReference>
<dbReference type="Proteomes" id="UP000305282">
    <property type="component" value="Unassembled WGS sequence"/>
</dbReference>
<dbReference type="EMBL" id="SSXH01000433">
    <property type="protein sequence ID" value="THJ70226.1"/>
    <property type="molecule type" value="Genomic_DNA"/>
</dbReference>
<accession>A0A4S5EEB4</accession>
<evidence type="ECO:0000259" key="1">
    <source>
        <dbReference type="Pfam" id="PF01966"/>
    </source>
</evidence>
<reference evidence="2 3" key="1">
    <citation type="submission" date="2019-04" db="EMBL/GenBank/DDBJ databases">
        <title>Draft genome sequences for three unisolated Alnus-infective Frankia Sp+ strains, AgTrS, AiOr and AvVan, the first sequenced Frankia strains able to sporulate in-planta.</title>
        <authorList>
            <person name="Bethencourt L."/>
            <person name="Vautrin F."/>
            <person name="Taib N."/>
            <person name="Dubost A."/>
            <person name="Castro-Garcia L."/>
            <person name="Imbaud O."/>
            <person name="Abrouk D."/>
            <person name="Fournier P."/>
            <person name="Briolay J."/>
            <person name="Nguyen A."/>
            <person name="Normand P."/>
            <person name="Fernandez M.P."/>
            <person name="Brochier-Armanet C."/>
            <person name="Herrera-Belaroussi A."/>
        </authorList>
    </citation>
    <scope>NUCLEOTIDE SEQUENCE [LARGE SCALE GENOMIC DNA]</scope>
    <source>
        <strain evidence="2 3">AvVan</strain>
    </source>
</reference>
<comment type="caution">
    <text evidence="2">The sequence shown here is derived from an EMBL/GenBank/DDBJ whole genome shotgun (WGS) entry which is preliminary data.</text>
</comment>
<proteinExistence type="predicted"/>
<name>A0A4S5EEB4_9ACTN</name>
<evidence type="ECO:0000313" key="2">
    <source>
        <dbReference type="EMBL" id="THJ70226.1"/>
    </source>
</evidence>
<dbReference type="InterPro" id="IPR003607">
    <property type="entry name" value="HD/PDEase_dom"/>
</dbReference>
<dbReference type="OrthoDB" id="1722553at2"/>
<dbReference type="AlphaFoldDB" id="A0A4S5EEB4"/>
<dbReference type="Gene3D" id="1.10.3210.10">
    <property type="entry name" value="Hypothetical protein af1432"/>
    <property type="match status" value="1"/>
</dbReference>
<dbReference type="RefSeq" id="WP_136448801.1">
    <property type="nucleotide sequence ID" value="NZ_SSXH01000433.1"/>
</dbReference>
<dbReference type="CDD" id="cd00077">
    <property type="entry name" value="HDc"/>
    <property type="match status" value="1"/>
</dbReference>
<feature type="domain" description="HD" evidence="1">
    <location>
        <begin position="39"/>
        <end position="157"/>
    </location>
</feature>
<dbReference type="InterPro" id="IPR006674">
    <property type="entry name" value="HD_domain"/>
</dbReference>
<gene>
    <name evidence="2" type="ORF">E7Y31_15905</name>
</gene>
<organism evidence="2 3">
    <name type="scientific">Candidatus Frankia alpina</name>
    <dbReference type="NCBI Taxonomy" id="2699483"/>
    <lineage>
        <taxon>Bacteria</taxon>
        <taxon>Bacillati</taxon>
        <taxon>Actinomycetota</taxon>
        <taxon>Actinomycetes</taxon>
        <taxon>Frankiales</taxon>
        <taxon>Frankiaceae</taxon>
        <taxon>Frankia</taxon>
    </lineage>
</organism>
<keyword evidence="3" id="KW-1185">Reference proteome</keyword>
<dbReference type="InterPro" id="IPR006675">
    <property type="entry name" value="HDIG_dom"/>
</dbReference>